<comment type="caution">
    <text evidence="3">The sequence shown here is derived from an EMBL/GenBank/DDBJ whole genome shotgun (WGS) entry which is preliminary data.</text>
</comment>
<dbReference type="InterPro" id="IPR024535">
    <property type="entry name" value="RHGA/B-epi-like_pectate_lyase"/>
</dbReference>
<dbReference type="SUPFAM" id="SSF51126">
    <property type="entry name" value="Pectin lyase-like"/>
    <property type="match status" value="1"/>
</dbReference>
<dbReference type="EMBL" id="JAMZEJ010000004">
    <property type="protein sequence ID" value="MCQ8240506.1"/>
    <property type="molecule type" value="Genomic_DNA"/>
</dbReference>
<keyword evidence="4" id="KW-1185">Reference proteome</keyword>
<feature type="chain" id="PRO_5047136047" evidence="1">
    <location>
        <begin position="21"/>
        <end position="673"/>
    </location>
</feature>
<dbReference type="GO" id="GO:0016787">
    <property type="term" value="F:hydrolase activity"/>
    <property type="evidence" value="ECO:0007669"/>
    <property type="project" value="UniProtKB-KW"/>
</dbReference>
<dbReference type="InterPro" id="IPR011050">
    <property type="entry name" value="Pectin_lyase_fold/virulence"/>
</dbReference>
<protein>
    <submittedName>
        <fullName evidence="3">Glycoside hydrolase family 55 protein</fullName>
    </submittedName>
</protein>
<dbReference type="InterPro" id="IPR012334">
    <property type="entry name" value="Pectin_lyas_fold"/>
</dbReference>
<feature type="signal peptide" evidence="1">
    <location>
        <begin position="1"/>
        <end position="20"/>
    </location>
</feature>
<dbReference type="Proteomes" id="UP001524547">
    <property type="component" value="Unassembled WGS sequence"/>
</dbReference>
<feature type="domain" description="Rhamnogalacturonase A/B/Epimerase-like pectate lyase" evidence="2">
    <location>
        <begin position="85"/>
        <end position="170"/>
    </location>
</feature>
<dbReference type="RefSeq" id="WP_422919255.1">
    <property type="nucleotide sequence ID" value="NZ_JAMZEJ010000004.1"/>
</dbReference>
<dbReference type="Gene3D" id="2.160.20.10">
    <property type="entry name" value="Single-stranded right-handed beta-helix, Pectin lyase-like"/>
    <property type="match status" value="1"/>
</dbReference>
<accession>A0ABT1VVY2</accession>
<proteinExistence type="predicted"/>
<evidence type="ECO:0000313" key="4">
    <source>
        <dbReference type="Proteomes" id="UP001524547"/>
    </source>
</evidence>
<evidence type="ECO:0000313" key="3">
    <source>
        <dbReference type="EMBL" id="MCQ8240506.1"/>
    </source>
</evidence>
<name>A0ABT1VVY2_9PROT</name>
<keyword evidence="1" id="KW-0732">Signal</keyword>
<evidence type="ECO:0000256" key="1">
    <source>
        <dbReference type="SAM" id="SignalP"/>
    </source>
</evidence>
<gene>
    <name evidence="3" type="ORF">NFI88_06565</name>
</gene>
<dbReference type="Pfam" id="PF12708">
    <property type="entry name" value="Pect-lyase_RHGA_epim"/>
    <property type="match status" value="1"/>
</dbReference>
<reference evidence="3 4" key="1">
    <citation type="submission" date="2022-06" db="EMBL/GenBank/DDBJ databases">
        <title>Rhizosaccharibacter gen. nov. sp. nov. KSS12, endophytic bacteria isolated from sugarcane.</title>
        <authorList>
            <person name="Pitiwittayakul N."/>
        </authorList>
    </citation>
    <scope>NUCLEOTIDE SEQUENCE [LARGE SCALE GENOMIC DNA]</scope>
    <source>
        <strain evidence="3 4">KSS12</strain>
    </source>
</reference>
<evidence type="ECO:0000259" key="2">
    <source>
        <dbReference type="Pfam" id="PF12708"/>
    </source>
</evidence>
<sequence>MKSLLLAGVATLAVATLAHAQPYMTRSGGIQAPGAQPAWAVSPQGDARFASVTGADVSQALYNLSASASTARSLAARFAEVVDLADQGTVGDGVTDDTAAANMAVAKVNAALAAGKGTALFLPPGTYNVGAVNPIVVPQGVTFGVFGSPGGTTVRERLGSTTPILVQEQKVGSPGGYYQVTIRDLTMQLTAAAAGGNGVEIDGTPASQGGAQLQPTVENISCINNGGASAFWYACAKVANAEHVTMRRINDIAAGLGNGDPSQGVAAWLYTTPDAATANFSVDHHLSDITITGGFTAVRSDNHVEGLQIDHVTAVGPAYGVYSPVWALSGGKYGVNYLTLSGSHLNTKIAGIYCEACDSIKTSSDLMFADAPIPLASNAVLPKDFASFAAGNAYAWAGIWAPNSASTSSTGDEFFGFKRGGQSSTAIRLSAIDLGNGVPSLVGPTVIAGDMIQAMSSGPVQIDGAFQRVSIIGNTMKDTTVPLAQFAGAHAVMTGNVQDDAVADIGAQNGQAIVALPAALRSSLTFQDASGNSLSTWSWDTTNNNNRLRTTSSLATLGSFTAAGSMTAANLIGQNGTLTGTQTFQDTVNNTSSTLAQHGSVLQASAPVVLGSLATASLPANCMAGAYAYATDGRKSGEASGSGSGVPVVCMPLIKGGANTWAPTDRLTTTVTN</sequence>
<organism evidence="3 4">
    <name type="scientific">Rhizosaccharibacter radicis</name>
    <dbReference type="NCBI Taxonomy" id="2782605"/>
    <lineage>
        <taxon>Bacteria</taxon>
        <taxon>Pseudomonadati</taxon>
        <taxon>Pseudomonadota</taxon>
        <taxon>Alphaproteobacteria</taxon>
        <taxon>Acetobacterales</taxon>
        <taxon>Acetobacteraceae</taxon>
        <taxon>Rhizosaccharibacter</taxon>
    </lineage>
</organism>
<keyword evidence="3" id="KW-0378">Hydrolase</keyword>